<evidence type="ECO:0000313" key="4">
    <source>
        <dbReference type="Proteomes" id="UP001154078"/>
    </source>
</evidence>
<evidence type="ECO:0000256" key="1">
    <source>
        <dbReference type="PROSITE-ProRule" id="PRU00042"/>
    </source>
</evidence>
<accession>A0A9P0FKW9</accession>
<name>A0A9P0FKW9_BRAAE</name>
<dbReference type="EMBL" id="OV121138">
    <property type="protein sequence ID" value="CAH0560966.1"/>
    <property type="molecule type" value="Genomic_DNA"/>
</dbReference>
<evidence type="ECO:0000313" key="3">
    <source>
        <dbReference type="EMBL" id="CAH0560966.1"/>
    </source>
</evidence>
<dbReference type="Gene3D" id="3.30.160.60">
    <property type="entry name" value="Classic Zinc Finger"/>
    <property type="match status" value="1"/>
</dbReference>
<dbReference type="PANTHER" id="PTHR31912:SF34">
    <property type="entry name" value="NOTOCHORD-RELATED PROTEIN"/>
    <property type="match status" value="1"/>
</dbReference>
<dbReference type="PANTHER" id="PTHR31912">
    <property type="entry name" value="IP13529P"/>
    <property type="match status" value="1"/>
</dbReference>
<feature type="domain" description="C2H2-type" evidence="2">
    <location>
        <begin position="31"/>
        <end position="61"/>
    </location>
</feature>
<keyword evidence="1" id="KW-0862">Zinc</keyword>
<reference evidence="3" key="1">
    <citation type="submission" date="2021-12" db="EMBL/GenBank/DDBJ databases">
        <authorList>
            <person name="King R."/>
        </authorList>
    </citation>
    <scope>NUCLEOTIDE SEQUENCE</scope>
</reference>
<dbReference type="GO" id="GO:0008270">
    <property type="term" value="F:zinc ion binding"/>
    <property type="evidence" value="ECO:0007669"/>
    <property type="project" value="UniProtKB-KW"/>
</dbReference>
<dbReference type="Proteomes" id="UP001154078">
    <property type="component" value="Chromosome 7"/>
</dbReference>
<proteinExistence type="predicted"/>
<dbReference type="PROSITE" id="PS50157">
    <property type="entry name" value="ZINC_FINGER_C2H2_2"/>
    <property type="match status" value="1"/>
</dbReference>
<evidence type="ECO:0000259" key="2">
    <source>
        <dbReference type="PROSITE" id="PS50157"/>
    </source>
</evidence>
<dbReference type="InterPro" id="IPR013087">
    <property type="entry name" value="Znf_C2H2_type"/>
</dbReference>
<dbReference type="SMART" id="SM00355">
    <property type="entry name" value="ZnF_C2H2"/>
    <property type="match status" value="2"/>
</dbReference>
<organism evidence="3 4">
    <name type="scientific">Brassicogethes aeneus</name>
    <name type="common">Rape pollen beetle</name>
    <name type="synonym">Meligethes aeneus</name>
    <dbReference type="NCBI Taxonomy" id="1431903"/>
    <lineage>
        <taxon>Eukaryota</taxon>
        <taxon>Metazoa</taxon>
        <taxon>Ecdysozoa</taxon>
        <taxon>Arthropoda</taxon>
        <taxon>Hexapoda</taxon>
        <taxon>Insecta</taxon>
        <taxon>Pterygota</taxon>
        <taxon>Neoptera</taxon>
        <taxon>Endopterygota</taxon>
        <taxon>Coleoptera</taxon>
        <taxon>Polyphaga</taxon>
        <taxon>Cucujiformia</taxon>
        <taxon>Nitidulidae</taxon>
        <taxon>Meligethinae</taxon>
        <taxon>Brassicogethes</taxon>
    </lineage>
</organism>
<keyword evidence="1" id="KW-0479">Metal-binding</keyword>
<dbReference type="PROSITE" id="PS00028">
    <property type="entry name" value="ZINC_FINGER_C2H2_1"/>
    <property type="match status" value="1"/>
</dbReference>
<protein>
    <recommendedName>
        <fullName evidence="2">C2H2-type domain-containing protein</fullName>
    </recommendedName>
</protein>
<gene>
    <name evidence="3" type="ORF">MELIAE_LOCUS10624</name>
</gene>
<sequence>MFQCNICHNNDITFAKFIQHLKIFHAHNQTYNCGLSSCGRTFSNIYSLKKHFQKHHRYQNSYNLFLDKTCSNDNAVIEAVIHQNKSQDEPSTSVKVFPSTIPSASSANININVFLKFIAKLYCKNSVARSVVQEVIEEASEIFSSIGDQMNMYMSEIFLKYNVSDEDVKKGNSLIKSISAPFQGLETEYLRLKYFETSQLFFKPTLHTICELQGPRHSRGLTTHSIQPCTLQLIPVGKVLKGFLEVPGIFDQIEEYIFKMNNRDGVISSILQGNLWKNISDRFGDRFVIPLYIYFDEFETGNPLGSRAGIHKLGGVYFSIAAIPPEFSSRLENIFLAQIFETRYMKMFTNQEIFNPLINELKKLESDGITVNLKSGEKQIYFYLAAVLGDNLGLNSILGFNEGFNSKHYCRCCRLDKETCQKAVREDSKSFRTIINYAQDLLKFECGVKSRCVWNDLKYFDNTVNVSVDIMHDIQEGICRYNMGYILNHLINVKHYFSLSVLNRRIEYFNHNSSDVANPPPSIKEDHVKNCIITMSASEMFSFVIYFGLIVGDLVDEDDDVWDFYLTFYDLVVTLYSRNFNDSLLSYLKELIAQHHESFIKLFHTTLKPKYHFALHYPSIIKNLGPPRYFSSIRYEGFHRISKTNAHIVTSRINLAYTVAIKHQLKLCYRLYTETGLCNNFESSAKYSIEQLGLEYKNVLATSSNNTTLYYLKWCKSNGIMYKPGQILFTNYSTVNNEPVFEKIHIICVNSRNDVGFIVSPIETIGYCRHFQSYKVFDNFQDNHLSLITSIDNLMCPFPNNIHMIAIGDSYISTVNIITNL</sequence>
<keyword evidence="1" id="KW-0863">Zinc-finger</keyword>
<keyword evidence="4" id="KW-1185">Reference proteome</keyword>
<dbReference type="AlphaFoldDB" id="A0A9P0FKW9"/>
<dbReference type="OrthoDB" id="6724855at2759"/>